<dbReference type="InterPro" id="IPR010427">
    <property type="entry name" value="DUF1023"/>
</dbReference>
<keyword evidence="1" id="KW-0175">Coiled coil</keyword>
<feature type="coiled-coil region" evidence="1">
    <location>
        <begin position="93"/>
        <end position="152"/>
    </location>
</feature>
<dbReference type="InterPro" id="IPR029058">
    <property type="entry name" value="AB_hydrolase_fold"/>
</dbReference>
<feature type="compositionally biased region" description="Low complexity" evidence="2">
    <location>
        <begin position="183"/>
        <end position="194"/>
    </location>
</feature>
<dbReference type="AlphaFoldDB" id="A0A7W5A3S7"/>
<organism evidence="4 5">
    <name type="scientific">Nocardioides albus</name>
    <dbReference type="NCBI Taxonomy" id="1841"/>
    <lineage>
        <taxon>Bacteria</taxon>
        <taxon>Bacillati</taxon>
        <taxon>Actinomycetota</taxon>
        <taxon>Actinomycetes</taxon>
        <taxon>Propionibacteriales</taxon>
        <taxon>Nocardioidaceae</taxon>
        <taxon>Nocardioides</taxon>
    </lineage>
</organism>
<dbReference type="EMBL" id="JACHXG010000004">
    <property type="protein sequence ID" value="MBB3088954.1"/>
    <property type="molecule type" value="Genomic_DNA"/>
</dbReference>
<evidence type="ECO:0000313" key="5">
    <source>
        <dbReference type="Proteomes" id="UP000577707"/>
    </source>
</evidence>
<feature type="domain" description="DUF1023" evidence="3">
    <location>
        <begin position="316"/>
        <end position="479"/>
    </location>
</feature>
<reference evidence="4 5" key="1">
    <citation type="submission" date="2020-08" db="EMBL/GenBank/DDBJ databases">
        <title>Genomic Encyclopedia of Type Strains, Phase III (KMG-III): the genomes of soil and plant-associated and newly described type strains.</title>
        <authorList>
            <person name="Whitman W."/>
        </authorList>
    </citation>
    <scope>NUCLEOTIDE SEQUENCE [LARGE SCALE GENOMIC DNA]</scope>
    <source>
        <strain evidence="4 5">CECT 3302</strain>
    </source>
</reference>
<dbReference type="RefSeq" id="WP_183544564.1">
    <property type="nucleotide sequence ID" value="NZ_BMQT01000002.1"/>
</dbReference>
<dbReference type="Proteomes" id="UP000577707">
    <property type="component" value="Unassembled WGS sequence"/>
</dbReference>
<feature type="region of interest" description="Disordered" evidence="2">
    <location>
        <begin position="182"/>
        <end position="209"/>
    </location>
</feature>
<proteinExistence type="predicted"/>
<keyword evidence="5" id="KW-1185">Reference proteome</keyword>
<feature type="region of interest" description="Disordered" evidence="2">
    <location>
        <begin position="547"/>
        <end position="588"/>
    </location>
</feature>
<evidence type="ECO:0000313" key="4">
    <source>
        <dbReference type="EMBL" id="MBB3088954.1"/>
    </source>
</evidence>
<dbReference type="Pfam" id="PF06259">
    <property type="entry name" value="Abhydrolase_8"/>
    <property type="match status" value="1"/>
</dbReference>
<dbReference type="Gene3D" id="3.40.50.1820">
    <property type="entry name" value="alpha/beta hydrolase"/>
    <property type="match status" value="1"/>
</dbReference>
<accession>A0A7W5A3S7</accession>
<evidence type="ECO:0000259" key="3">
    <source>
        <dbReference type="Pfam" id="PF06259"/>
    </source>
</evidence>
<name>A0A7W5A3S7_9ACTN</name>
<comment type="caution">
    <text evidence="4">The sequence shown here is derived from an EMBL/GenBank/DDBJ whole genome shotgun (WGS) entry which is preliminary data.</text>
</comment>
<evidence type="ECO:0000256" key="2">
    <source>
        <dbReference type="SAM" id="MobiDB-lite"/>
    </source>
</evidence>
<sequence>MTTIAVPASEPQIAELLGDPGGAEALATSLYKAATPFETFGERASDERLISGWKGYAYEAYRDAAGSAGPEHEAMHQSVRRVARAVTFYADTLQTLKRDRDDLRDRKQRLDADRTGLLADIEAADDASASTIADLQARARDLTSRYRDLITDHDSWCRRVTDNEDQLRQSFASAKGLNGALSATGGATQDATDAMNEPGAPGGGSTPAEVKAWWDGLSAEERAAVTAAYPETIGSADGLPASARDDANRILLDDDLATLGDKEADGTLTADEKMQLANARAARDGLHRAESYVDPTTGAKPGGTLWLYDPTAFDGDGRVAVAVGDMDTADDVAVFTPGIKSEMTDTDFYTDKMTNVYESARYNGDGSSVAAMFWLGYDAPSGPTDPATLTEGRAEDGGRRLSDALDGLRASRPDEAHLTAIGHSYGSTTTAYAASEDDFAADDVVLIGSPGAGPAENADELSVGSGHVYVGRDSRDGVAMLGDEGWVGKGPIGLGTDPSSEDFGATRFEAEDVDRSSLPNFGDAHGSYLDDDTESLYNIGKIVDGHGDDVEEAEQSYDPWYSGAVDPEWDRDPTANEPGRSETGPDAT</sequence>
<protein>
    <recommendedName>
        <fullName evidence="3">DUF1023 domain-containing protein</fullName>
    </recommendedName>
</protein>
<gene>
    <name evidence="4" type="ORF">FHS12_001900</name>
</gene>
<dbReference type="SUPFAM" id="SSF53474">
    <property type="entry name" value="alpha/beta-Hydrolases"/>
    <property type="match status" value="1"/>
</dbReference>
<evidence type="ECO:0000256" key="1">
    <source>
        <dbReference type="SAM" id="Coils"/>
    </source>
</evidence>